<evidence type="ECO:0000313" key="1">
    <source>
        <dbReference type="EMBL" id="TBU64631.1"/>
    </source>
</evidence>
<dbReference type="EMBL" id="ML145085">
    <property type="protein sequence ID" value="TBU64631.1"/>
    <property type="molecule type" value="Genomic_DNA"/>
</dbReference>
<protein>
    <submittedName>
        <fullName evidence="1">Uncharacterized protein</fullName>
    </submittedName>
</protein>
<dbReference type="AlphaFoldDB" id="A0A4Q9QC15"/>
<proteinExistence type="predicted"/>
<keyword evidence="2" id="KW-1185">Reference proteome</keyword>
<sequence>MSGGRTAGPSVQLQVPSTTKESIIDALPISPGALPFPAIPPANRASASGPVRCFDRSPRSATLRRCILDFCSSSWLAPQACFYQRPPPFRPQWES</sequence>
<gene>
    <name evidence="1" type="ORF">BD310DRAFT_279903</name>
</gene>
<name>A0A4Q9QC15_9APHY</name>
<accession>A0A4Q9QC15</accession>
<reference evidence="1 2" key="1">
    <citation type="submission" date="2019-01" db="EMBL/GenBank/DDBJ databases">
        <title>Draft genome sequences of three monokaryotic isolates of the white-rot basidiomycete fungus Dichomitus squalens.</title>
        <authorList>
            <consortium name="DOE Joint Genome Institute"/>
            <person name="Lopez S.C."/>
            <person name="Andreopoulos B."/>
            <person name="Pangilinan J."/>
            <person name="Lipzen A."/>
            <person name="Riley R."/>
            <person name="Ahrendt S."/>
            <person name="Ng V."/>
            <person name="Barry K."/>
            <person name="Daum C."/>
            <person name="Grigoriev I.V."/>
            <person name="Hilden K.S."/>
            <person name="Makela M.R."/>
            <person name="de Vries R.P."/>
        </authorList>
    </citation>
    <scope>NUCLEOTIDE SEQUENCE [LARGE SCALE GENOMIC DNA]</scope>
    <source>
        <strain evidence="1 2">CBS 464.89</strain>
    </source>
</reference>
<evidence type="ECO:0000313" key="2">
    <source>
        <dbReference type="Proteomes" id="UP000292082"/>
    </source>
</evidence>
<organism evidence="1 2">
    <name type="scientific">Dichomitus squalens</name>
    <dbReference type="NCBI Taxonomy" id="114155"/>
    <lineage>
        <taxon>Eukaryota</taxon>
        <taxon>Fungi</taxon>
        <taxon>Dikarya</taxon>
        <taxon>Basidiomycota</taxon>
        <taxon>Agaricomycotina</taxon>
        <taxon>Agaricomycetes</taxon>
        <taxon>Polyporales</taxon>
        <taxon>Polyporaceae</taxon>
        <taxon>Dichomitus</taxon>
    </lineage>
</organism>
<dbReference type="Proteomes" id="UP000292082">
    <property type="component" value="Unassembled WGS sequence"/>
</dbReference>